<keyword evidence="3" id="KW-1185">Reference proteome</keyword>
<proteinExistence type="predicted"/>
<comment type="caution">
    <text evidence="2">The sequence shown here is derived from an EMBL/GenBank/DDBJ whole genome shotgun (WGS) entry which is preliminary data.</text>
</comment>
<evidence type="ECO:0008006" key="4">
    <source>
        <dbReference type="Google" id="ProtNLM"/>
    </source>
</evidence>
<sequence length="146" mass="16118">MQLLLSSSPPHLIFLFLCRRLLNFLFFIHHLPPVLALSCRCPPHLASPCLVSGRSPSRQYTTHSPAVVWGTPRALNVKKGGLHPARASYLVLFCGALPWPGPGSRGVRSTVCGYIILLCLLLRTEDRRNTSPSLNFSFPIELSSQS</sequence>
<dbReference type="EMBL" id="JAHMHR010000006">
    <property type="protein sequence ID" value="KAK1690256.1"/>
    <property type="molecule type" value="Genomic_DNA"/>
</dbReference>
<gene>
    <name evidence="2" type="ORF">BDP55DRAFT_343498</name>
</gene>
<keyword evidence="1" id="KW-0732">Signal</keyword>
<dbReference type="RefSeq" id="XP_060433951.1">
    <property type="nucleotide sequence ID" value="XM_060566939.1"/>
</dbReference>
<evidence type="ECO:0000313" key="3">
    <source>
        <dbReference type="Proteomes" id="UP001224890"/>
    </source>
</evidence>
<dbReference type="Proteomes" id="UP001224890">
    <property type="component" value="Unassembled WGS sequence"/>
</dbReference>
<protein>
    <recommendedName>
        <fullName evidence="4">Secreted protein</fullName>
    </recommendedName>
</protein>
<accession>A0AAJ0AWG2</accession>
<dbReference type="AlphaFoldDB" id="A0AAJ0AWG2"/>
<feature type="chain" id="PRO_5042596664" description="Secreted protein" evidence="1">
    <location>
        <begin position="37"/>
        <end position="146"/>
    </location>
</feature>
<evidence type="ECO:0000313" key="2">
    <source>
        <dbReference type="EMBL" id="KAK1690256.1"/>
    </source>
</evidence>
<feature type="signal peptide" evidence="1">
    <location>
        <begin position="1"/>
        <end position="36"/>
    </location>
</feature>
<name>A0AAJ0AWG2_9PEZI</name>
<evidence type="ECO:0000256" key="1">
    <source>
        <dbReference type="SAM" id="SignalP"/>
    </source>
</evidence>
<organism evidence="2 3">
    <name type="scientific">Colletotrichum godetiae</name>
    <dbReference type="NCBI Taxonomy" id="1209918"/>
    <lineage>
        <taxon>Eukaryota</taxon>
        <taxon>Fungi</taxon>
        <taxon>Dikarya</taxon>
        <taxon>Ascomycota</taxon>
        <taxon>Pezizomycotina</taxon>
        <taxon>Sordariomycetes</taxon>
        <taxon>Hypocreomycetidae</taxon>
        <taxon>Glomerellales</taxon>
        <taxon>Glomerellaceae</taxon>
        <taxon>Colletotrichum</taxon>
        <taxon>Colletotrichum acutatum species complex</taxon>
    </lineage>
</organism>
<dbReference type="GeneID" id="85451465"/>
<reference evidence="2" key="1">
    <citation type="submission" date="2021-06" db="EMBL/GenBank/DDBJ databases">
        <title>Comparative genomics, transcriptomics and evolutionary studies reveal genomic signatures of adaptation to plant cell wall in hemibiotrophic fungi.</title>
        <authorList>
            <consortium name="DOE Joint Genome Institute"/>
            <person name="Baroncelli R."/>
            <person name="Diaz J.F."/>
            <person name="Benocci T."/>
            <person name="Peng M."/>
            <person name="Battaglia E."/>
            <person name="Haridas S."/>
            <person name="Andreopoulos W."/>
            <person name="Labutti K."/>
            <person name="Pangilinan J."/>
            <person name="Floch G.L."/>
            <person name="Makela M.R."/>
            <person name="Henrissat B."/>
            <person name="Grigoriev I.V."/>
            <person name="Crouch J.A."/>
            <person name="De Vries R.P."/>
            <person name="Sukno S.A."/>
            <person name="Thon M.R."/>
        </authorList>
    </citation>
    <scope>NUCLEOTIDE SEQUENCE</scope>
    <source>
        <strain evidence="2">CBS 193.32</strain>
    </source>
</reference>